<dbReference type="KEGG" id="maqu:Maq22A_c28850"/>
<reference evidence="1 2" key="1">
    <citation type="journal article" date="2015" name="Genome Announc.">
        <title>Complete Genome Sequence of Methylobacterium aquaticum Strain 22A, Isolated from Racomitrium japonicum Moss.</title>
        <authorList>
            <person name="Tani A."/>
            <person name="Ogura Y."/>
            <person name="Hayashi T."/>
            <person name="Kimbara K."/>
        </authorList>
    </citation>
    <scope>NUCLEOTIDE SEQUENCE [LARGE SCALE GENOMIC DNA]</scope>
    <source>
        <strain evidence="1 2">MA-22A</strain>
    </source>
</reference>
<accession>A0A1Y0ZGD5</accession>
<name>A0A1Y0ZGD5_9HYPH</name>
<evidence type="ECO:0000313" key="1">
    <source>
        <dbReference type="EMBL" id="BAR47276.1"/>
    </source>
</evidence>
<dbReference type="Proteomes" id="UP000061432">
    <property type="component" value="Chromosome"/>
</dbReference>
<organism evidence="1 2">
    <name type="scientific">Methylobacterium aquaticum</name>
    <dbReference type="NCBI Taxonomy" id="270351"/>
    <lineage>
        <taxon>Bacteria</taxon>
        <taxon>Pseudomonadati</taxon>
        <taxon>Pseudomonadota</taxon>
        <taxon>Alphaproteobacteria</taxon>
        <taxon>Hyphomicrobiales</taxon>
        <taxon>Methylobacteriaceae</taxon>
        <taxon>Methylobacterium</taxon>
    </lineage>
</organism>
<evidence type="ECO:0000313" key="2">
    <source>
        <dbReference type="Proteomes" id="UP000061432"/>
    </source>
</evidence>
<protein>
    <submittedName>
        <fullName evidence="1">Uncharacterized protein</fullName>
    </submittedName>
</protein>
<dbReference type="EMBL" id="AP014704">
    <property type="protein sequence ID" value="BAR47276.1"/>
    <property type="molecule type" value="Genomic_DNA"/>
</dbReference>
<dbReference type="AlphaFoldDB" id="A0A1Y0ZGD5"/>
<sequence length="103" mass="11208">MDYPAPPSRIAASMTVQADMAITDGTSSRRILVASPSRGGGMQPKVVRRIMLSCALQGCEIVYPVPLVLVVRLRPIDQPTREASPQRLHPTIRRFDAGLPLST</sequence>
<gene>
    <name evidence="1" type="ORF">Maq22A_c28850</name>
</gene>
<reference evidence="2" key="2">
    <citation type="submission" date="2015-01" db="EMBL/GenBank/DDBJ databases">
        <title>Complete genome sequence of Methylobacterium aquaticum strain 22A.</title>
        <authorList>
            <person name="Tani A."/>
            <person name="Ogura Y."/>
            <person name="Hayashi T."/>
        </authorList>
    </citation>
    <scope>NUCLEOTIDE SEQUENCE [LARGE SCALE GENOMIC DNA]</scope>
    <source>
        <strain evidence="2">MA-22A</strain>
    </source>
</reference>
<proteinExistence type="predicted"/>